<proteinExistence type="predicted"/>
<evidence type="ECO:0000313" key="3">
    <source>
        <dbReference type="Proteomes" id="UP000431533"/>
    </source>
</evidence>
<reference evidence="2 3" key="1">
    <citation type="submission" date="2018-05" db="EMBL/GenBank/DDBJ databases">
        <title>Genome sequencing and assembly of the regulated plant pathogen Lachnellula willkommii and related sister species for the development of diagnostic species identification markers.</title>
        <authorList>
            <person name="Giroux E."/>
            <person name="Bilodeau G."/>
        </authorList>
    </citation>
    <scope>NUCLEOTIDE SEQUENCE [LARGE SCALE GENOMIC DNA]</scope>
    <source>
        <strain evidence="2 3">CBS 185.66</strain>
    </source>
</reference>
<dbReference type="Proteomes" id="UP000431533">
    <property type="component" value="Unassembled WGS sequence"/>
</dbReference>
<evidence type="ECO:0000313" key="2">
    <source>
        <dbReference type="EMBL" id="TVY29205.1"/>
    </source>
</evidence>
<feature type="transmembrane region" description="Helical" evidence="1">
    <location>
        <begin position="44"/>
        <end position="67"/>
    </location>
</feature>
<name>A0A8H8R7X1_9HELO</name>
<protein>
    <submittedName>
        <fullName evidence="2">Uncharacterized protein</fullName>
    </submittedName>
</protein>
<organism evidence="2 3">
    <name type="scientific">Lachnellula hyalina</name>
    <dbReference type="NCBI Taxonomy" id="1316788"/>
    <lineage>
        <taxon>Eukaryota</taxon>
        <taxon>Fungi</taxon>
        <taxon>Dikarya</taxon>
        <taxon>Ascomycota</taxon>
        <taxon>Pezizomycotina</taxon>
        <taxon>Leotiomycetes</taxon>
        <taxon>Helotiales</taxon>
        <taxon>Lachnaceae</taxon>
        <taxon>Lachnellula</taxon>
    </lineage>
</organism>
<sequence>MALSIAFSPALIPLGLFSYFWTSTDLFLFFLFSFIRKQHAILDFLACINPTSVTHIIAASATLWISVQVLRLYAGLNACSSPADDFPAKPMFFPCRTAHTRMFPTKHSFSYSYLLAGVPVGWGGSTGGMLSSDIENQPTSWYRRVFSLKPYSPWFTVDGDDYLERGHVNGGLKEKLQNYLHSQGIDPSEFAHAYLFTAARFLNYASNPVSFWNLYSSTKELKATILEVGNTFDEKHRYFLRPKTNQTPSIEITDSPKFSQSWPKDFYVSVFNSRAGSYFLNTTDSLFPNMSGMDPIINTTITLSSSSGKPKLIARVFSTEPAFDPSSMSVLQKLKFLASWCWVGFSTFPRTIVQALIILFKKKLPWAFRPEPRKDTLPRQAIEIEVFIEGIFRRYLQYFIHHSPVPMKLSYIPAGSVDTSREVMTSPSVQLVSENEVKELELRVLTPLFYSRYVKYPSCLHALILESHLLNSTISLSNPELVLKLAAAQLKSSTPPTFSSFWERLSFYFLRNLRTDAGVIQNCETKSETANNMVGALPEIKDNNRTSELERFILKVGTSAQRLDYIRGVGKVYLADRIALGWVEILDLEVFVVKVGFLWWTVKTLV</sequence>
<dbReference type="InterPro" id="IPR010775">
    <property type="entry name" value="DUF1365"/>
</dbReference>
<keyword evidence="1" id="KW-0812">Transmembrane</keyword>
<dbReference type="PANTHER" id="PTHR33973:SF4">
    <property type="entry name" value="OS07G0153300 PROTEIN"/>
    <property type="match status" value="1"/>
</dbReference>
<dbReference type="PANTHER" id="PTHR33973">
    <property type="entry name" value="OS07G0153300 PROTEIN"/>
    <property type="match status" value="1"/>
</dbReference>
<dbReference type="GeneID" id="41983063"/>
<dbReference type="RefSeq" id="XP_031007993.1">
    <property type="nucleotide sequence ID" value="XM_031147839.1"/>
</dbReference>
<comment type="caution">
    <text evidence="2">The sequence shown here is derived from an EMBL/GenBank/DDBJ whole genome shotgun (WGS) entry which is preliminary data.</text>
</comment>
<feature type="transmembrane region" description="Helical" evidence="1">
    <location>
        <begin position="12"/>
        <end position="32"/>
    </location>
</feature>
<keyword evidence="3" id="KW-1185">Reference proteome</keyword>
<dbReference type="Pfam" id="PF07103">
    <property type="entry name" value="DUF1365"/>
    <property type="match status" value="1"/>
</dbReference>
<accession>A0A8H8R7X1</accession>
<evidence type="ECO:0000256" key="1">
    <source>
        <dbReference type="SAM" id="Phobius"/>
    </source>
</evidence>
<dbReference type="OrthoDB" id="3340520at2759"/>
<keyword evidence="1" id="KW-0472">Membrane</keyword>
<keyword evidence="1" id="KW-1133">Transmembrane helix</keyword>
<dbReference type="AlphaFoldDB" id="A0A8H8R7X1"/>
<dbReference type="EMBL" id="QGMH01000020">
    <property type="protein sequence ID" value="TVY29205.1"/>
    <property type="molecule type" value="Genomic_DNA"/>
</dbReference>
<gene>
    <name evidence="2" type="ORF">LHYA1_G002865</name>
</gene>